<dbReference type="STRING" id="648996.Theam_1538"/>
<dbReference type="RefSeq" id="WP_013538284.1">
    <property type="nucleotide sequence ID" value="NC_014926.1"/>
</dbReference>
<dbReference type="PANTHER" id="PTHR36305:SF1">
    <property type="entry name" value="PHOSPHATIDYLGLYCEROPHOSPHATASE A"/>
    <property type="match status" value="1"/>
</dbReference>
<reference evidence="3" key="1">
    <citation type="submission" date="2011-01" db="EMBL/GenBank/DDBJ databases">
        <title>Complete sequence of chromosome of Thermovibrio ammonificans HB-1.</title>
        <authorList>
            <consortium name="US DOE Joint Genome Institute"/>
            <person name="Lucas S."/>
            <person name="Copeland A."/>
            <person name="Lapidus A."/>
            <person name="Cheng J.-F."/>
            <person name="Goodwin L."/>
            <person name="Pitluck S."/>
            <person name="Davenport K."/>
            <person name="Detter J.C."/>
            <person name="Han C."/>
            <person name="Tapia R."/>
            <person name="Land M."/>
            <person name="Hauser L."/>
            <person name="Kyrpides N."/>
            <person name="Ivanova N."/>
            <person name="Ovchinnikova G."/>
            <person name="Vetriani C."/>
            <person name="Woyke T."/>
        </authorList>
    </citation>
    <scope>NUCLEOTIDE SEQUENCE [LARGE SCALE GENOMIC DNA]</scope>
    <source>
        <strain evidence="3">HB-1</strain>
    </source>
</reference>
<dbReference type="CDD" id="cd06971">
    <property type="entry name" value="PgpA"/>
    <property type="match status" value="1"/>
</dbReference>
<evidence type="ECO:0000313" key="3">
    <source>
        <dbReference type="EMBL" id="ADU97498.1"/>
    </source>
</evidence>
<dbReference type="InterPro" id="IPR007686">
    <property type="entry name" value="YutG/PgpA"/>
</dbReference>
<dbReference type="InterPro" id="IPR036681">
    <property type="entry name" value="PgpA-like_sf"/>
</dbReference>
<organism evidence="3 4">
    <name type="scientific">Thermovibrio ammonificans (strain DSM 15698 / JCM 12110 / HB-1)</name>
    <dbReference type="NCBI Taxonomy" id="648996"/>
    <lineage>
        <taxon>Bacteria</taxon>
        <taxon>Pseudomonadati</taxon>
        <taxon>Aquificota</taxon>
        <taxon>Aquificia</taxon>
        <taxon>Desulfurobacteriales</taxon>
        <taxon>Desulfurobacteriaceae</taxon>
        <taxon>Thermovibrio</taxon>
    </lineage>
</organism>
<dbReference type="KEGG" id="tam:Theam_1538"/>
<dbReference type="HOGENOM" id="CLU_103734_1_2_0"/>
<feature type="domain" description="YutG/PgpA" evidence="2">
    <location>
        <begin position="8"/>
        <end position="147"/>
    </location>
</feature>
<dbReference type="PIRSF" id="PIRSF006162">
    <property type="entry name" value="PgpA"/>
    <property type="match status" value="1"/>
</dbReference>
<dbReference type="AlphaFoldDB" id="E8T4P0"/>
<evidence type="ECO:0000313" key="4">
    <source>
        <dbReference type="Proteomes" id="UP000006362"/>
    </source>
</evidence>
<keyword evidence="1" id="KW-0472">Membrane</keyword>
<dbReference type="SUPFAM" id="SSF101307">
    <property type="entry name" value="YutG-like"/>
    <property type="match status" value="1"/>
</dbReference>
<dbReference type="EMBL" id="CP002444">
    <property type="protein sequence ID" value="ADU97498.1"/>
    <property type="molecule type" value="Genomic_DNA"/>
</dbReference>
<keyword evidence="1" id="KW-1133">Transmembrane helix</keyword>
<dbReference type="PANTHER" id="PTHR36305">
    <property type="entry name" value="PHOSPHATIDYLGLYCEROPHOSPHATASE A"/>
    <property type="match status" value="1"/>
</dbReference>
<protein>
    <submittedName>
        <fullName evidence="3">Phosphatidylglycerophosphatase A</fullName>
    </submittedName>
</protein>
<sequence>MRKFLMELIATALYTGKLPKMPGTWGSIFATLLVYFFWPQSLKLQLFIVAITFLLSVISSDYLSKELNSKDPDQVVIDEVLGIFITFLGVKAQHNPAAALAGLIIFRAVDIMKPPPITWFEKLPGGWGITADDAIAGVVSNLLLRIVGGFLHV</sequence>
<keyword evidence="1" id="KW-0812">Transmembrane</keyword>
<dbReference type="Proteomes" id="UP000006362">
    <property type="component" value="Chromosome"/>
</dbReference>
<dbReference type="Pfam" id="PF04608">
    <property type="entry name" value="PgpA"/>
    <property type="match status" value="1"/>
</dbReference>
<feature type="transmembrane region" description="Helical" evidence="1">
    <location>
        <begin position="21"/>
        <end position="38"/>
    </location>
</feature>
<dbReference type="GO" id="GO:0006629">
    <property type="term" value="P:lipid metabolic process"/>
    <property type="evidence" value="ECO:0007669"/>
    <property type="project" value="InterPro"/>
</dbReference>
<dbReference type="InterPro" id="IPR026037">
    <property type="entry name" value="PgpA"/>
</dbReference>
<keyword evidence="4" id="KW-1185">Reference proteome</keyword>
<accession>E8T4P0</accession>
<proteinExistence type="predicted"/>
<evidence type="ECO:0000259" key="2">
    <source>
        <dbReference type="Pfam" id="PF04608"/>
    </source>
</evidence>
<dbReference type="GO" id="GO:0008962">
    <property type="term" value="F:phosphatidylglycerophosphatase activity"/>
    <property type="evidence" value="ECO:0007669"/>
    <property type="project" value="InterPro"/>
</dbReference>
<name>E8T4P0_THEA1</name>
<gene>
    <name evidence="3" type="ordered locus">Theam_1538</name>
</gene>
<dbReference type="eggNOG" id="COG1267">
    <property type="taxonomic scope" value="Bacteria"/>
</dbReference>
<evidence type="ECO:0000256" key="1">
    <source>
        <dbReference type="SAM" id="Phobius"/>
    </source>
</evidence>